<dbReference type="RefSeq" id="WP_110470568.1">
    <property type="nucleotide sequence ID" value="NZ_QJSP01000009.1"/>
</dbReference>
<evidence type="ECO:0000256" key="3">
    <source>
        <dbReference type="ARBA" id="ARBA00022723"/>
    </source>
</evidence>
<accession>A0A318RKF8</accession>
<comment type="caution">
    <text evidence="8">The sequence shown here is derived from an EMBL/GenBank/DDBJ whole genome shotgun (WGS) entry which is preliminary data.</text>
</comment>
<protein>
    <submittedName>
        <fullName evidence="8">Hemoglobin-like flavoprotein</fullName>
    </submittedName>
</protein>
<keyword evidence="9" id="KW-1185">Reference proteome</keyword>
<dbReference type="GO" id="GO:0005344">
    <property type="term" value="F:oxygen carrier activity"/>
    <property type="evidence" value="ECO:0007669"/>
    <property type="project" value="UniProtKB-KW"/>
</dbReference>
<dbReference type="InterPro" id="IPR000971">
    <property type="entry name" value="Globin"/>
</dbReference>
<keyword evidence="1 5" id="KW-0349">Heme</keyword>
<dbReference type="InterPro" id="IPR012292">
    <property type="entry name" value="Globin/Proto"/>
</dbReference>
<evidence type="ECO:0000259" key="7">
    <source>
        <dbReference type="PROSITE" id="PS01033"/>
    </source>
</evidence>
<dbReference type="Proteomes" id="UP000247591">
    <property type="component" value="Unassembled WGS sequence"/>
</dbReference>
<dbReference type="GO" id="GO:0071500">
    <property type="term" value="P:cellular response to nitrosative stress"/>
    <property type="evidence" value="ECO:0007669"/>
    <property type="project" value="TreeGrafter"/>
</dbReference>
<dbReference type="Gene3D" id="1.10.490.10">
    <property type="entry name" value="Globins"/>
    <property type="match status" value="1"/>
</dbReference>
<dbReference type="PANTHER" id="PTHR43396:SF3">
    <property type="entry name" value="FLAVOHEMOPROTEIN"/>
    <property type="match status" value="1"/>
</dbReference>
<dbReference type="InterPro" id="IPR009050">
    <property type="entry name" value="Globin-like_sf"/>
</dbReference>
<dbReference type="GO" id="GO:0046210">
    <property type="term" value="P:nitric oxide catabolic process"/>
    <property type="evidence" value="ECO:0007669"/>
    <property type="project" value="TreeGrafter"/>
</dbReference>
<dbReference type="SUPFAM" id="SSF46458">
    <property type="entry name" value="Globin-like"/>
    <property type="match status" value="1"/>
</dbReference>
<proteinExistence type="inferred from homology"/>
<keyword evidence="2 5" id="KW-0561">Oxygen transport</keyword>
<evidence type="ECO:0000256" key="1">
    <source>
        <dbReference type="ARBA" id="ARBA00022617"/>
    </source>
</evidence>
<feature type="domain" description="Globin" evidence="7">
    <location>
        <begin position="1"/>
        <end position="131"/>
    </location>
</feature>
<dbReference type="AlphaFoldDB" id="A0A318RKF8"/>
<evidence type="ECO:0000256" key="4">
    <source>
        <dbReference type="ARBA" id="ARBA00023004"/>
    </source>
</evidence>
<reference evidence="8 9" key="1">
    <citation type="submission" date="2018-06" db="EMBL/GenBank/DDBJ databases">
        <title>Genomic Encyclopedia of Type Strains, Phase IV (KMG-IV): sequencing the most valuable type-strain genomes for metagenomic binning, comparative biology and taxonomic classification.</title>
        <authorList>
            <person name="Goeker M."/>
        </authorList>
    </citation>
    <scope>NUCLEOTIDE SEQUENCE [LARGE SCALE GENOMIC DNA]</scope>
    <source>
        <strain evidence="8 9">DSM 45521</strain>
    </source>
</reference>
<keyword evidence="5" id="KW-0813">Transport</keyword>
<dbReference type="EMBL" id="QJSP01000009">
    <property type="protein sequence ID" value="PYE15933.1"/>
    <property type="molecule type" value="Genomic_DNA"/>
</dbReference>
<name>A0A318RKF8_WILLI</name>
<evidence type="ECO:0000313" key="9">
    <source>
        <dbReference type="Proteomes" id="UP000247591"/>
    </source>
</evidence>
<keyword evidence="3" id="KW-0479">Metal-binding</keyword>
<keyword evidence="4" id="KW-0408">Iron</keyword>
<dbReference type="GO" id="GO:0020037">
    <property type="term" value="F:heme binding"/>
    <property type="evidence" value="ECO:0007669"/>
    <property type="project" value="InterPro"/>
</dbReference>
<dbReference type="GO" id="GO:0008941">
    <property type="term" value="F:nitric oxide dioxygenase NAD(P)H activity"/>
    <property type="evidence" value="ECO:0007669"/>
    <property type="project" value="TreeGrafter"/>
</dbReference>
<dbReference type="GO" id="GO:0046872">
    <property type="term" value="F:metal ion binding"/>
    <property type="evidence" value="ECO:0007669"/>
    <property type="project" value="UniProtKB-KW"/>
</dbReference>
<evidence type="ECO:0000256" key="6">
    <source>
        <dbReference type="SAM" id="MobiDB-lite"/>
    </source>
</evidence>
<evidence type="ECO:0000256" key="5">
    <source>
        <dbReference type="RuleBase" id="RU000356"/>
    </source>
</evidence>
<organism evidence="8 9">
    <name type="scientific">Williamsia limnetica</name>
    <dbReference type="NCBI Taxonomy" id="882452"/>
    <lineage>
        <taxon>Bacteria</taxon>
        <taxon>Bacillati</taxon>
        <taxon>Actinomycetota</taxon>
        <taxon>Actinomycetes</taxon>
        <taxon>Mycobacteriales</taxon>
        <taxon>Nocardiaceae</taxon>
        <taxon>Williamsia</taxon>
    </lineage>
</organism>
<dbReference type="PANTHER" id="PTHR43396">
    <property type="entry name" value="FLAVOHEMOPROTEIN"/>
    <property type="match status" value="1"/>
</dbReference>
<evidence type="ECO:0000313" key="8">
    <source>
        <dbReference type="EMBL" id="PYE15933.1"/>
    </source>
</evidence>
<comment type="similarity">
    <text evidence="5">Belongs to the globin family.</text>
</comment>
<sequence>MDSELLGRSLALVTAEDPDFTVRFYERLFTAHPEVRALFGTNIRSQAVMLQKAIVAVLEHLDDAAWLTGSLQSLGRMHASLGVTPQMYGWVATTLVATMADTAGPRWSHSMSEAWDEALTAVATMMLDAYPDEPTGRTHVTTSQYPEAADKRS</sequence>
<feature type="region of interest" description="Disordered" evidence="6">
    <location>
        <begin position="133"/>
        <end position="153"/>
    </location>
</feature>
<dbReference type="PROSITE" id="PS01033">
    <property type="entry name" value="GLOBIN"/>
    <property type="match status" value="1"/>
</dbReference>
<dbReference type="OrthoDB" id="3213438at2"/>
<evidence type="ECO:0000256" key="2">
    <source>
        <dbReference type="ARBA" id="ARBA00022621"/>
    </source>
</evidence>
<dbReference type="GO" id="GO:0019825">
    <property type="term" value="F:oxygen binding"/>
    <property type="evidence" value="ECO:0007669"/>
    <property type="project" value="InterPro"/>
</dbReference>
<gene>
    <name evidence="8" type="ORF">DFR67_109161</name>
</gene>
<dbReference type="Pfam" id="PF00042">
    <property type="entry name" value="Globin"/>
    <property type="match status" value="1"/>
</dbReference>
<dbReference type="GO" id="GO:0071949">
    <property type="term" value="F:FAD binding"/>
    <property type="evidence" value="ECO:0007669"/>
    <property type="project" value="TreeGrafter"/>
</dbReference>